<keyword evidence="17" id="KW-1185">Reference proteome</keyword>
<evidence type="ECO:0000256" key="12">
    <source>
        <dbReference type="SAM" id="Phobius"/>
    </source>
</evidence>
<evidence type="ECO:0000259" key="14">
    <source>
        <dbReference type="PROSITE" id="PS51099"/>
    </source>
</evidence>
<organism evidence="16 17">
    <name type="scientific">Shouchella xiaoxiensis</name>
    <dbReference type="NCBI Taxonomy" id="766895"/>
    <lineage>
        <taxon>Bacteria</taxon>
        <taxon>Bacillati</taxon>
        <taxon>Bacillota</taxon>
        <taxon>Bacilli</taxon>
        <taxon>Bacillales</taxon>
        <taxon>Bacillaceae</taxon>
        <taxon>Shouchella</taxon>
    </lineage>
</organism>
<dbReference type="CDD" id="cd05569">
    <property type="entry name" value="PTS_IIB_fructose"/>
    <property type="match status" value="1"/>
</dbReference>
<dbReference type="RefSeq" id="WP_204464360.1">
    <property type="nucleotide sequence ID" value="NZ_JAFBCV010000001.1"/>
</dbReference>
<keyword evidence="8 12" id="KW-0812">Transmembrane</keyword>
<dbReference type="CDD" id="cd00211">
    <property type="entry name" value="PTS_IIA_fru"/>
    <property type="match status" value="1"/>
</dbReference>
<dbReference type="InterPro" id="IPR050864">
    <property type="entry name" value="Bacterial_PTS_Sugar_Transport"/>
</dbReference>
<feature type="domain" description="PTS EIIC type-2" evidence="15">
    <location>
        <begin position="297"/>
        <end position="628"/>
    </location>
</feature>
<dbReference type="PROSITE" id="PS51104">
    <property type="entry name" value="PTS_EIIC_TYPE_2"/>
    <property type="match status" value="1"/>
</dbReference>
<protein>
    <submittedName>
        <fullName evidence="16">PTS system fructose-specific IIC component</fullName>
    </submittedName>
</protein>
<evidence type="ECO:0000259" key="13">
    <source>
        <dbReference type="PROSITE" id="PS51094"/>
    </source>
</evidence>
<reference evidence="16" key="1">
    <citation type="submission" date="2021-01" db="EMBL/GenBank/DDBJ databases">
        <title>Genomic Encyclopedia of Type Strains, Phase IV (KMG-IV): sequencing the most valuable type-strain genomes for metagenomic binning, comparative biology and taxonomic classification.</title>
        <authorList>
            <person name="Goeker M."/>
        </authorList>
    </citation>
    <scope>NUCLEOTIDE SEQUENCE</scope>
    <source>
        <strain evidence="16">DSM 21943</strain>
    </source>
</reference>
<comment type="caution">
    <text evidence="16">The sequence shown here is derived from an EMBL/GenBank/DDBJ whole genome shotgun (WGS) entry which is preliminary data.</text>
</comment>
<evidence type="ECO:0000256" key="3">
    <source>
        <dbReference type="ARBA" id="ARBA00022475"/>
    </source>
</evidence>
<feature type="region of interest" description="Disordered" evidence="11">
    <location>
        <begin position="268"/>
        <end position="290"/>
    </location>
</feature>
<keyword evidence="5" id="KW-0762">Sugar transport</keyword>
<dbReference type="InterPro" id="IPR003353">
    <property type="entry name" value="PTS_IIB_fruc"/>
</dbReference>
<dbReference type="SUPFAM" id="SSF52794">
    <property type="entry name" value="PTS system IIB component-like"/>
    <property type="match status" value="1"/>
</dbReference>
<dbReference type="InterPro" id="IPR016152">
    <property type="entry name" value="PTrfase/Anion_transptr"/>
</dbReference>
<comment type="subcellular location">
    <subcellularLocation>
        <location evidence="1">Cell inner membrane</location>
        <topology evidence="1">Multi-pass membrane protein</topology>
    </subcellularLocation>
</comment>
<dbReference type="InterPro" id="IPR013011">
    <property type="entry name" value="PTS_EIIB_2"/>
</dbReference>
<evidence type="ECO:0000313" key="17">
    <source>
        <dbReference type="Proteomes" id="UP001179280"/>
    </source>
</evidence>
<evidence type="ECO:0000256" key="5">
    <source>
        <dbReference type="ARBA" id="ARBA00022597"/>
    </source>
</evidence>
<evidence type="ECO:0000313" key="16">
    <source>
        <dbReference type="EMBL" id="MBM7837446.1"/>
    </source>
</evidence>
<evidence type="ECO:0000256" key="4">
    <source>
        <dbReference type="ARBA" id="ARBA00022553"/>
    </source>
</evidence>
<feature type="compositionally biased region" description="Basic and acidic residues" evidence="11">
    <location>
        <begin position="280"/>
        <end position="290"/>
    </location>
</feature>
<keyword evidence="9 12" id="KW-1133">Transmembrane helix</keyword>
<evidence type="ECO:0000256" key="1">
    <source>
        <dbReference type="ARBA" id="ARBA00004429"/>
    </source>
</evidence>
<evidence type="ECO:0000256" key="6">
    <source>
        <dbReference type="ARBA" id="ARBA00022679"/>
    </source>
</evidence>
<feature type="domain" description="PTS EIIA type-2" evidence="13">
    <location>
        <begin position="5"/>
        <end position="149"/>
    </location>
</feature>
<feature type="transmembrane region" description="Helical" evidence="12">
    <location>
        <begin position="337"/>
        <end position="365"/>
    </location>
</feature>
<keyword evidence="2" id="KW-0813">Transport</keyword>
<dbReference type="InterPro" id="IPR004715">
    <property type="entry name" value="PTS_IIA_fruc"/>
</dbReference>
<evidence type="ECO:0000256" key="9">
    <source>
        <dbReference type="ARBA" id="ARBA00022989"/>
    </source>
</evidence>
<proteinExistence type="predicted"/>
<dbReference type="InterPro" id="IPR006327">
    <property type="entry name" value="PTS_IIC_fruc"/>
</dbReference>
<feature type="transmembrane region" description="Helical" evidence="12">
    <location>
        <begin position="561"/>
        <end position="583"/>
    </location>
</feature>
<evidence type="ECO:0000256" key="7">
    <source>
        <dbReference type="ARBA" id="ARBA00022683"/>
    </source>
</evidence>
<feature type="transmembrane region" description="Helical" evidence="12">
    <location>
        <begin position="503"/>
        <end position="523"/>
    </location>
</feature>
<keyword evidence="6" id="KW-0808">Transferase</keyword>
<dbReference type="Pfam" id="PF02302">
    <property type="entry name" value="PTS_IIB"/>
    <property type="match status" value="1"/>
</dbReference>
<keyword evidence="3" id="KW-1003">Cell membrane</keyword>
<feature type="transmembrane region" description="Helical" evidence="12">
    <location>
        <begin position="454"/>
        <end position="476"/>
    </location>
</feature>
<dbReference type="Gene3D" id="3.40.50.2300">
    <property type="match status" value="1"/>
</dbReference>
<dbReference type="Proteomes" id="UP001179280">
    <property type="component" value="Unassembled WGS sequence"/>
</dbReference>
<dbReference type="PROSITE" id="PS51094">
    <property type="entry name" value="PTS_EIIA_TYPE_2"/>
    <property type="match status" value="1"/>
</dbReference>
<evidence type="ECO:0000256" key="10">
    <source>
        <dbReference type="ARBA" id="ARBA00023136"/>
    </source>
</evidence>
<dbReference type="NCBIfam" id="TIGR00848">
    <property type="entry name" value="fruA"/>
    <property type="match status" value="1"/>
</dbReference>
<evidence type="ECO:0000256" key="8">
    <source>
        <dbReference type="ARBA" id="ARBA00022692"/>
    </source>
</evidence>
<feature type="transmembrane region" description="Helical" evidence="12">
    <location>
        <begin position="603"/>
        <end position="625"/>
    </location>
</feature>
<dbReference type="Gene3D" id="3.40.930.10">
    <property type="entry name" value="Mannitol-specific EII, Chain A"/>
    <property type="match status" value="1"/>
</dbReference>
<feature type="transmembrane region" description="Helical" evidence="12">
    <location>
        <begin position="305"/>
        <end position="325"/>
    </location>
</feature>
<dbReference type="Pfam" id="PF00359">
    <property type="entry name" value="PTS_EIIA_2"/>
    <property type="match status" value="1"/>
</dbReference>
<accession>A0ABS2SQZ2</accession>
<gene>
    <name evidence="16" type="ORF">JOC54_000677</name>
</gene>
<feature type="domain" description="PTS EIIB type-2" evidence="14">
    <location>
        <begin position="171"/>
        <end position="266"/>
    </location>
</feature>
<feature type="transmembrane region" description="Helical" evidence="12">
    <location>
        <begin position="421"/>
        <end position="442"/>
    </location>
</feature>
<sequence>MRISDLLKKETMILDLQARSKATAIDELVDKLDEAGRLTDKQGYKDAILAREAQSTTGLGEGIAIPHAKTNAVKTPAIAFGRSKEGIDYEALDGQPSHLFFMIAASEGANNEHLATLSKLSTFLMDEAFRARLLEATTLEDIILTIDTKEAEEAEEEAEETAAPVENETYILGVTGCPTGIAHTYMAADALKKEAEQRGFSIKVETNGSGGVKNRITQVDIERASGIIVAADTKVEMDRFDGKRIVIAPVADGVRKPGQLIDRSLAGKEPVYHGSGSSSTKEENDGDERKSSFGKDIYKHLMNGVSNMLPFVIGGGILLAISFLFETELLLGEDNVITAILGAIGGDNAFHLFIPVLAAFIAMSIADRPGFAPGLIAGYMAFQGDAGFLGGLLAGFLAGYMALLVRKILAGIPQSLEGLRTILFTPVLNILFTGVIMYFLVAPLASVNTGMQSWLGNLGTGNMVILGIVLGVMMAIDMGGPINKAAYTFGIAMLDAGNLGPQAAVMAAGMVPPLGIAIATTFWKHKFTKQQRDSGKTNYVLGASFITEGAIPFAAADPIRVITASVIGAGIAGGLTGLFQIALPAPHGGVFTLLLVNNSTISYIGLYALAIVIGAIVTGVIYGIIKRPLEK</sequence>
<dbReference type="SUPFAM" id="SSF55804">
    <property type="entry name" value="Phoshotransferase/anion transport protein"/>
    <property type="match status" value="1"/>
</dbReference>
<dbReference type="PANTHER" id="PTHR30505:SF28">
    <property type="entry name" value="PTS SYSTEM 2-O-ALPHA-MANNOSYL-D-GLYCERATE-SPECIFIC EIIABC COMPONENT"/>
    <property type="match status" value="1"/>
</dbReference>
<dbReference type="InterPro" id="IPR013014">
    <property type="entry name" value="PTS_EIIC_2"/>
</dbReference>
<dbReference type="InterPro" id="IPR002178">
    <property type="entry name" value="PTS_EIIA_type-2_dom"/>
</dbReference>
<dbReference type="NCBIfam" id="TIGR00829">
    <property type="entry name" value="FRU"/>
    <property type="match status" value="1"/>
</dbReference>
<name>A0ABS2SQZ2_9BACI</name>
<feature type="transmembrane region" description="Helical" evidence="12">
    <location>
        <begin position="386"/>
        <end position="409"/>
    </location>
</feature>
<keyword evidence="10 12" id="KW-0472">Membrane</keyword>
<evidence type="ECO:0000256" key="11">
    <source>
        <dbReference type="SAM" id="MobiDB-lite"/>
    </source>
</evidence>
<keyword evidence="4" id="KW-0597">Phosphoprotein</keyword>
<keyword evidence="7" id="KW-0598">Phosphotransferase system</keyword>
<dbReference type="PROSITE" id="PS00372">
    <property type="entry name" value="PTS_EIIA_TYPE_2_HIS"/>
    <property type="match status" value="1"/>
</dbReference>
<dbReference type="PANTHER" id="PTHR30505">
    <property type="entry name" value="FRUCTOSE-LIKE PERMEASE"/>
    <property type="match status" value="1"/>
</dbReference>
<dbReference type="NCBIfam" id="TIGR01427">
    <property type="entry name" value="PTS_IIC_fructo"/>
    <property type="match status" value="1"/>
</dbReference>
<dbReference type="InterPro" id="IPR003501">
    <property type="entry name" value="PTS_EIIB_2/3"/>
</dbReference>
<dbReference type="EMBL" id="JAFBCV010000001">
    <property type="protein sequence ID" value="MBM7837446.1"/>
    <property type="molecule type" value="Genomic_DNA"/>
</dbReference>
<evidence type="ECO:0000256" key="2">
    <source>
        <dbReference type="ARBA" id="ARBA00022448"/>
    </source>
</evidence>
<dbReference type="PROSITE" id="PS51099">
    <property type="entry name" value="PTS_EIIB_TYPE_2"/>
    <property type="match status" value="1"/>
</dbReference>
<dbReference type="InterPro" id="IPR036095">
    <property type="entry name" value="PTS_EIIB-like_sf"/>
</dbReference>
<evidence type="ECO:0000259" key="15">
    <source>
        <dbReference type="PROSITE" id="PS51104"/>
    </source>
</evidence>